<evidence type="ECO:0000313" key="1">
    <source>
        <dbReference type="EMBL" id="MEE4543643.1"/>
    </source>
</evidence>
<gene>
    <name evidence="1" type="ORF">V2S66_16900</name>
</gene>
<comment type="caution">
    <text evidence="1">The sequence shown here is derived from an EMBL/GenBank/DDBJ whole genome shotgun (WGS) entry which is preliminary data.</text>
</comment>
<dbReference type="EMBL" id="JAZEWV010000012">
    <property type="protein sequence ID" value="MEE4543643.1"/>
    <property type="molecule type" value="Genomic_DNA"/>
</dbReference>
<protein>
    <submittedName>
        <fullName evidence="1">Uncharacterized protein</fullName>
    </submittedName>
</protein>
<organism evidence="1 2">
    <name type="scientific">Actinacidiphila polyblastidii</name>
    <dbReference type="NCBI Taxonomy" id="3110430"/>
    <lineage>
        <taxon>Bacteria</taxon>
        <taxon>Bacillati</taxon>
        <taxon>Actinomycetota</taxon>
        <taxon>Actinomycetes</taxon>
        <taxon>Kitasatosporales</taxon>
        <taxon>Streptomycetaceae</taxon>
        <taxon>Actinacidiphila</taxon>
    </lineage>
</organism>
<dbReference type="RefSeq" id="WP_330796273.1">
    <property type="nucleotide sequence ID" value="NZ_JAZEWV010000012.1"/>
</dbReference>
<sequence length="181" mass="20733">MSTTAFHTRRLVEHRYGRSLDRLRDEVAHYRCADPVLPIVLRRLTALERTGEQGRATRRALRTTVQDAVADGSPRDDRLRPYIAELMRVEQQEQTQAETLWDLLDIRLLLDQPGAGRLPVSRRPGRAVEDQDVMEAACQAAACLPRLTRDALRQALRNRGIHISNRRLGAVLQQLRAERTR</sequence>
<reference evidence="1 2" key="1">
    <citation type="submission" date="2023-12" db="EMBL/GenBank/DDBJ databases">
        <title>Streptomyces sp. V4-01.</title>
        <authorList>
            <person name="Somphong A."/>
            <person name="Phongsopitanun W."/>
        </authorList>
    </citation>
    <scope>NUCLEOTIDE SEQUENCE [LARGE SCALE GENOMIC DNA]</scope>
    <source>
        <strain evidence="1 2">V4-01</strain>
    </source>
</reference>
<accession>A0ABU7PD63</accession>
<proteinExistence type="predicted"/>
<keyword evidence="2" id="KW-1185">Reference proteome</keyword>
<dbReference type="Proteomes" id="UP001344658">
    <property type="component" value="Unassembled WGS sequence"/>
</dbReference>
<evidence type="ECO:0000313" key="2">
    <source>
        <dbReference type="Proteomes" id="UP001344658"/>
    </source>
</evidence>
<name>A0ABU7PD63_9ACTN</name>